<dbReference type="EMBL" id="ADKM02000091">
    <property type="protein sequence ID" value="EGC02694.1"/>
    <property type="molecule type" value="Genomic_DNA"/>
</dbReference>
<proteinExistence type="predicted"/>
<accession>E9SDN1</accession>
<gene>
    <name evidence="1" type="ORF">CUS_7230</name>
</gene>
<evidence type="ECO:0000313" key="2">
    <source>
        <dbReference type="Proteomes" id="UP000004259"/>
    </source>
</evidence>
<sequence>MTRAEYIIYKHKSPKAVCFTLSGYFYCGYPADTPQKQRLYRT</sequence>
<dbReference type="Proteomes" id="UP000004259">
    <property type="component" value="Unassembled WGS sequence"/>
</dbReference>
<organism evidence="1 2">
    <name type="scientific">Ruminococcus albus 8</name>
    <dbReference type="NCBI Taxonomy" id="246199"/>
    <lineage>
        <taxon>Bacteria</taxon>
        <taxon>Bacillati</taxon>
        <taxon>Bacillota</taxon>
        <taxon>Clostridia</taxon>
        <taxon>Eubacteriales</taxon>
        <taxon>Oscillospiraceae</taxon>
        <taxon>Ruminococcus</taxon>
    </lineage>
</organism>
<dbReference type="AlphaFoldDB" id="E9SDN1"/>
<protein>
    <submittedName>
        <fullName evidence="1">Uncharacterized protein</fullName>
    </submittedName>
</protein>
<reference evidence="1 2" key="1">
    <citation type="submission" date="2011-02" db="EMBL/GenBank/DDBJ databases">
        <authorList>
            <person name="Nelson K.E."/>
            <person name="Sutton G."/>
            <person name="Torralba M."/>
            <person name="Durkin S."/>
            <person name="Harkins D."/>
            <person name="Montgomery R."/>
            <person name="Ziemer C."/>
            <person name="Klaassens E."/>
            <person name="Ocuiv P."/>
            <person name="Morrison M."/>
        </authorList>
    </citation>
    <scope>NUCLEOTIDE SEQUENCE [LARGE SCALE GENOMIC DNA]</scope>
    <source>
        <strain evidence="1 2">8</strain>
    </source>
</reference>
<comment type="caution">
    <text evidence="1">The sequence shown here is derived from an EMBL/GenBank/DDBJ whole genome shotgun (WGS) entry which is preliminary data.</text>
</comment>
<keyword evidence="2" id="KW-1185">Reference proteome</keyword>
<name>E9SDN1_RUMAL</name>
<dbReference type="STRING" id="246199.CUS_7230"/>
<evidence type="ECO:0000313" key="1">
    <source>
        <dbReference type="EMBL" id="EGC02694.1"/>
    </source>
</evidence>